<feature type="region of interest" description="Disordered" evidence="1">
    <location>
        <begin position="18"/>
        <end position="49"/>
    </location>
</feature>
<evidence type="ECO:0000313" key="2">
    <source>
        <dbReference type="EMBL" id="GAA0657948.1"/>
    </source>
</evidence>
<comment type="caution">
    <text evidence="2">The sequence shown here is derived from an EMBL/GenBank/DDBJ whole genome shotgun (WGS) entry which is preliminary data.</text>
</comment>
<dbReference type="EMBL" id="BAAAES010000001">
    <property type="protein sequence ID" value="GAA0657948.1"/>
    <property type="molecule type" value="Genomic_DNA"/>
</dbReference>
<keyword evidence="3" id="KW-1185">Reference proteome</keyword>
<feature type="compositionally biased region" description="Basic and acidic residues" evidence="1">
    <location>
        <begin position="18"/>
        <end position="36"/>
    </location>
</feature>
<accession>A0ABN1HLH4</accession>
<protein>
    <submittedName>
        <fullName evidence="2">Uncharacterized protein</fullName>
    </submittedName>
</protein>
<dbReference type="Proteomes" id="UP001500238">
    <property type="component" value="Unassembled WGS sequence"/>
</dbReference>
<gene>
    <name evidence="2" type="ORF">GCM10009102_02690</name>
</gene>
<evidence type="ECO:0000313" key="3">
    <source>
        <dbReference type="Proteomes" id="UP001500238"/>
    </source>
</evidence>
<proteinExistence type="predicted"/>
<sequence length="49" mass="5310">MAHRRRVDAEAAGKIGFEAHRGEFGRTDRKPANGEREVDEAGMGRGGLS</sequence>
<evidence type="ECO:0000256" key="1">
    <source>
        <dbReference type="SAM" id="MobiDB-lite"/>
    </source>
</evidence>
<name>A0ABN1HLH4_9SPHN</name>
<reference evidence="2 3" key="1">
    <citation type="journal article" date="2019" name="Int. J. Syst. Evol. Microbiol.">
        <title>The Global Catalogue of Microorganisms (GCM) 10K type strain sequencing project: providing services to taxonomists for standard genome sequencing and annotation.</title>
        <authorList>
            <consortium name="The Broad Institute Genomics Platform"/>
            <consortium name="The Broad Institute Genome Sequencing Center for Infectious Disease"/>
            <person name="Wu L."/>
            <person name="Ma J."/>
        </authorList>
    </citation>
    <scope>NUCLEOTIDE SEQUENCE [LARGE SCALE GENOMIC DNA]</scope>
    <source>
        <strain evidence="2 3">JCM 14603</strain>
    </source>
</reference>
<organism evidence="2 3">
    <name type="scientific">Sphingomonas insulae</name>
    <dbReference type="NCBI Taxonomy" id="424800"/>
    <lineage>
        <taxon>Bacteria</taxon>
        <taxon>Pseudomonadati</taxon>
        <taxon>Pseudomonadota</taxon>
        <taxon>Alphaproteobacteria</taxon>
        <taxon>Sphingomonadales</taxon>
        <taxon>Sphingomonadaceae</taxon>
        <taxon>Sphingomonas</taxon>
    </lineage>
</organism>